<proteinExistence type="predicted"/>
<evidence type="ECO:0000313" key="1">
    <source>
        <dbReference type="EMBL" id="CAK9314817.1"/>
    </source>
</evidence>
<name>A0ABP0Y4B4_9ROSI</name>
<dbReference type="Proteomes" id="UP001642487">
    <property type="component" value="Chromosome 2"/>
</dbReference>
<reference evidence="1 2" key="1">
    <citation type="submission" date="2024-03" db="EMBL/GenBank/DDBJ databases">
        <authorList>
            <person name="Gkanogiannis A."/>
            <person name="Becerra Lopez-Lavalle L."/>
        </authorList>
    </citation>
    <scope>NUCLEOTIDE SEQUENCE [LARGE SCALE GENOMIC DNA]</scope>
</reference>
<dbReference type="EMBL" id="OZ021736">
    <property type="protein sequence ID" value="CAK9314817.1"/>
    <property type="molecule type" value="Genomic_DNA"/>
</dbReference>
<protein>
    <recommendedName>
        <fullName evidence="3">Secreted protein</fullName>
    </recommendedName>
</protein>
<accession>A0ABP0Y4B4</accession>
<dbReference type="PROSITE" id="PS51257">
    <property type="entry name" value="PROKAR_LIPOPROTEIN"/>
    <property type="match status" value="1"/>
</dbReference>
<evidence type="ECO:0000313" key="2">
    <source>
        <dbReference type="Proteomes" id="UP001642487"/>
    </source>
</evidence>
<sequence>MKLFVFVAIGAQIRHKIKFCLSVASSVCSCIPLSPPSDLTVSVSLSIQQRSASFTSVKPPFALSLCPLSFIFWKRDWFD</sequence>
<keyword evidence="2" id="KW-1185">Reference proteome</keyword>
<gene>
    <name evidence="1" type="ORF">CITCOLO1_LOCUS6585</name>
</gene>
<evidence type="ECO:0008006" key="3">
    <source>
        <dbReference type="Google" id="ProtNLM"/>
    </source>
</evidence>
<organism evidence="1 2">
    <name type="scientific">Citrullus colocynthis</name>
    <name type="common">colocynth</name>
    <dbReference type="NCBI Taxonomy" id="252529"/>
    <lineage>
        <taxon>Eukaryota</taxon>
        <taxon>Viridiplantae</taxon>
        <taxon>Streptophyta</taxon>
        <taxon>Embryophyta</taxon>
        <taxon>Tracheophyta</taxon>
        <taxon>Spermatophyta</taxon>
        <taxon>Magnoliopsida</taxon>
        <taxon>eudicotyledons</taxon>
        <taxon>Gunneridae</taxon>
        <taxon>Pentapetalae</taxon>
        <taxon>rosids</taxon>
        <taxon>fabids</taxon>
        <taxon>Cucurbitales</taxon>
        <taxon>Cucurbitaceae</taxon>
        <taxon>Benincaseae</taxon>
        <taxon>Citrullus</taxon>
    </lineage>
</organism>